<dbReference type="Gene3D" id="3.60.15.10">
    <property type="entry name" value="Ribonuclease Z/Hydroxyacylglutathione hydrolase-like"/>
    <property type="match status" value="1"/>
</dbReference>
<sequence length="238" mass="25881">MHSTSAHPTVHRLDLGYFVRPASETGGPEPRVEPALAYLVEHDRGLLLFDTGIGAADPETEAHYRPRRRPLQAALAAVGATLADISLVVNCHLHFDHCGGNPLLAGKPILVQDVELATARRGDYTIDELIDFPGARYEQLTGEAEVWPGVRVVPTPGHTDGHQSLVLHHPDGTVVLAGQAHDFASHYASDHLARQAALDGAARPLPGYRPWLDRLAAFAPRRVYFAHDCSVWEPPHAP</sequence>
<keyword evidence="5" id="KW-0862">Zinc</keyword>
<keyword evidence="4 7" id="KW-0378">Hydrolase</keyword>
<dbReference type="SUPFAM" id="SSF56281">
    <property type="entry name" value="Metallo-hydrolase/oxidoreductase"/>
    <property type="match status" value="1"/>
</dbReference>
<dbReference type="InterPro" id="IPR001279">
    <property type="entry name" value="Metallo-B-lactamas"/>
</dbReference>
<protein>
    <submittedName>
        <fullName evidence="7">MBL fold metallo-hydrolase</fullName>
    </submittedName>
</protein>
<dbReference type="Pfam" id="PF00753">
    <property type="entry name" value="Lactamase_B"/>
    <property type="match status" value="1"/>
</dbReference>
<dbReference type="SMART" id="SM00849">
    <property type="entry name" value="Lactamase_B"/>
    <property type="match status" value="1"/>
</dbReference>
<evidence type="ECO:0000313" key="8">
    <source>
        <dbReference type="Proteomes" id="UP000236047"/>
    </source>
</evidence>
<feature type="domain" description="Metallo-beta-lactamase" evidence="6">
    <location>
        <begin position="34"/>
        <end position="227"/>
    </location>
</feature>
<dbReference type="PANTHER" id="PTHR42978:SF2">
    <property type="entry name" value="102 KBASES UNSTABLE REGION: FROM 1 TO 119443"/>
    <property type="match status" value="1"/>
</dbReference>
<organism evidence="7 8">
    <name type="scientific">Streptomyces noursei</name>
    <name type="common">Streptomyces albulus</name>
    <dbReference type="NCBI Taxonomy" id="1971"/>
    <lineage>
        <taxon>Bacteria</taxon>
        <taxon>Bacillati</taxon>
        <taxon>Actinomycetota</taxon>
        <taxon>Actinomycetes</taxon>
        <taxon>Kitasatosporales</taxon>
        <taxon>Streptomycetaceae</taxon>
        <taxon>Streptomyces</taxon>
    </lineage>
</organism>
<dbReference type="PANTHER" id="PTHR42978">
    <property type="entry name" value="QUORUM-QUENCHING LACTONASE YTNP-RELATED-RELATED"/>
    <property type="match status" value="1"/>
</dbReference>
<evidence type="ECO:0000256" key="2">
    <source>
        <dbReference type="ARBA" id="ARBA00007749"/>
    </source>
</evidence>
<dbReference type="CDD" id="cd07729">
    <property type="entry name" value="AHL_lactonase_MBL-fold"/>
    <property type="match status" value="1"/>
</dbReference>
<evidence type="ECO:0000256" key="1">
    <source>
        <dbReference type="ARBA" id="ARBA00001947"/>
    </source>
</evidence>
<comment type="caution">
    <text evidence="7">The sequence shown here is derived from an EMBL/GenBank/DDBJ whole genome shotgun (WGS) entry which is preliminary data.</text>
</comment>
<gene>
    <name evidence="7" type="ORF">AOB60_09505</name>
</gene>
<keyword evidence="3" id="KW-0479">Metal-binding</keyword>
<comment type="cofactor">
    <cofactor evidence="1">
        <name>Zn(2+)</name>
        <dbReference type="ChEBI" id="CHEBI:29105"/>
    </cofactor>
</comment>
<dbReference type="EMBL" id="LJSN01000002">
    <property type="protein sequence ID" value="PNE40978.1"/>
    <property type="molecule type" value="Genomic_DNA"/>
</dbReference>
<evidence type="ECO:0000256" key="5">
    <source>
        <dbReference type="ARBA" id="ARBA00022833"/>
    </source>
</evidence>
<dbReference type="InterPro" id="IPR036866">
    <property type="entry name" value="RibonucZ/Hydroxyglut_hydro"/>
</dbReference>
<reference evidence="8" key="1">
    <citation type="submission" date="2015-09" db="EMBL/GenBank/DDBJ databases">
        <authorList>
            <person name="Graham D.E."/>
            <person name="Mahan K.M."/>
            <person name="Klingeman D.M."/>
            <person name="Fida T."/>
            <person name="Giannone R.J."/>
            <person name="Hettich R.L."/>
            <person name="Parry R.J."/>
            <person name="Spain J.C."/>
        </authorList>
    </citation>
    <scope>NUCLEOTIDE SEQUENCE [LARGE SCALE GENOMIC DNA]</scope>
    <source>
        <strain evidence="8">JCM 4701</strain>
    </source>
</reference>
<evidence type="ECO:0000259" key="6">
    <source>
        <dbReference type="SMART" id="SM00849"/>
    </source>
</evidence>
<dbReference type="Proteomes" id="UP000236047">
    <property type="component" value="Unassembled WGS sequence"/>
</dbReference>
<dbReference type="RefSeq" id="WP_073448087.1">
    <property type="nucleotide sequence ID" value="NZ_LJSN01000002.1"/>
</dbReference>
<evidence type="ECO:0000256" key="4">
    <source>
        <dbReference type="ARBA" id="ARBA00022801"/>
    </source>
</evidence>
<evidence type="ECO:0000313" key="7">
    <source>
        <dbReference type="EMBL" id="PNE40978.1"/>
    </source>
</evidence>
<evidence type="ECO:0000256" key="3">
    <source>
        <dbReference type="ARBA" id="ARBA00022723"/>
    </source>
</evidence>
<proteinExistence type="inferred from homology"/>
<name>A0A2N8PJ28_STRNR</name>
<dbReference type="AlphaFoldDB" id="A0A2N8PJ28"/>
<dbReference type="GO" id="GO:0046872">
    <property type="term" value="F:metal ion binding"/>
    <property type="evidence" value="ECO:0007669"/>
    <property type="project" value="UniProtKB-KW"/>
</dbReference>
<dbReference type="InterPro" id="IPR051013">
    <property type="entry name" value="MBL_superfamily_lactonases"/>
</dbReference>
<dbReference type="GO" id="GO:0016787">
    <property type="term" value="F:hydrolase activity"/>
    <property type="evidence" value="ECO:0007669"/>
    <property type="project" value="UniProtKB-KW"/>
</dbReference>
<keyword evidence="8" id="KW-1185">Reference proteome</keyword>
<comment type="similarity">
    <text evidence="2">Belongs to the metallo-beta-lactamase superfamily.</text>
</comment>
<accession>A0A2N8PJ28</accession>